<protein>
    <submittedName>
        <fullName evidence="6">Aminotransferase class IV</fullName>
    </submittedName>
</protein>
<keyword evidence="6" id="KW-0032">Aminotransferase</keyword>
<dbReference type="InterPro" id="IPR001544">
    <property type="entry name" value="Aminotrans_IV"/>
</dbReference>
<dbReference type="PROSITE" id="PS00770">
    <property type="entry name" value="AA_TRANSFER_CLASS_4"/>
    <property type="match status" value="1"/>
</dbReference>
<sequence>MSVYYVNGAYVNSEEATLPVTDLAILRGYGVFDYLRTYNTKPFRLMDNMARLRNSATLIGLEYPWTDEEIAAIVQETLNRNGFDESSVRIVMTGGTSPDNIMPVGKPSLIVMVEPLNPYPDTWYEKGVKIVTNSQTRLFPGAKSINYISAIMAVKEARAADAVESIYVTESGHILEGTTSNLFIMKGNTLVTTSIDRVLSGITRKTVLEIATSHFTVEERDITLEELLTADEVFITAANKRVVPVVLVNDTTIGDGTPGEGTQQLMALFDEVTYGVTEEA</sequence>
<evidence type="ECO:0000256" key="1">
    <source>
        <dbReference type="ARBA" id="ARBA00001933"/>
    </source>
</evidence>
<name>A0A7S8EBE3_9CHLR</name>
<evidence type="ECO:0000256" key="5">
    <source>
        <dbReference type="RuleBase" id="RU004516"/>
    </source>
</evidence>
<dbReference type="PANTHER" id="PTHR42743:SF11">
    <property type="entry name" value="AMINODEOXYCHORISMATE LYASE"/>
    <property type="match status" value="1"/>
</dbReference>
<evidence type="ECO:0000256" key="4">
    <source>
        <dbReference type="RuleBase" id="RU004106"/>
    </source>
</evidence>
<dbReference type="GO" id="GO:0008483">
    <property type="term" value="F:transaminase activity"/>
    <property type="evidence" value="ECO:0007669"/>
    <property type="project" value="UniProtKB-KW"/>
</dbReference>
<dbReference type="AlphaFoldDB" id="A0A7S8EBE3"/>
<evidence type="ECO:0000313" key="6">
    <source>
        <dbReference type="EMBL" id="QPC83883.1"/>
    </source>
</evidence>
<evidence type="ECO:0000256" key="2">
    <source>
        <dbReference type="ARBA" id="ARBA00009320"/>
    </source>
</evidence>
<comment type="similarity">
    <text evidence="2 4">Belongs to the class-IV pyridoxal-phosphate-dependent aminotransferase family.</text>
</comment>
<gene>
    <name evidence="6" type="ORF">G4Y79_05755</name>
</gene>
<dbReference type="Gene3D" id="3.30.470.10">
    <property type="match status" value="1"/>
</dbReference>
<dbReference type="PANTHER" id="PTHR42743">
    <property type="entry name" value="AMINO-ACID AMINOTRANSFERASE"/>
    <property type="match status" value="1"/>
</dbReference>
<keyword evidence="7" id="KW-1185">Reference proteome</keyword>
<keyword evidence="3 5" id="KW-0663">Pyridoxal phosphate</keyword>
<keyword evidence="6" id="KW-0808">Transferase</keyword>
<dbReference type="InterPro" id="IPR050571">
    <property type="entry name" value="Class-IV_PLP-Dep_Aminotrnsfr"/>
</dbReference>
<accession>A0A7S8EBE3</accession>
<dbReference type="EMBL" id="CP062983">
    <property type="protein sequence ID" value="QPC83883.1"/>
    <property type="molecule type" value="Genomic_DNA"/>
</dbReference>
<dbReference type="RefSeq" id="WP_195171947.1">
    <property type="nucleotide sequence ID" value="NZ_CP062983.1"/>
</dbReference>
<dbReference type="InterPro" id="IPR018300">
    <property type="entry name" value="Aminotrans_IV_CS"/>
</dbReference>
<dbReference type="KEGG" id="pmet:G4Y79_05755"/>
<dbReference type="InterPro" id="IPR043131">
    <property type="entry name" value="BCAT-like_N"/>
</dbReference>
<dbReference type="InterPro" id="IPR043132">
    <property type="entry name" value="BCAT-like_C"/>
</dbReference>
<evidence type="ECO:0000256" key="3">
    <source>
        <dbReference type="ARBA" id="ARBA00022898"/>
    </source>
</evidence>
<dbReference type="GO" id="GO:0008652">
    <property type="term" value="P:amino acid biosynthetic process"/>
    <property type="evidence" value="ECO:0007669"/>
    <property type="project" value="UniProtKB-ARBA"/>
</dbReference>
<dbReference type="SUPFAM" id="SSF56752">
    <property type="entry name" value="D-aminoacid aminotransferase-like PLP-dependent enzymes"/>
    <property type="match status" value="1"/>
</dbReference>
<dbReference type="Pfam" id="PF01063">
    <property type="entry name" value="Aminotran_4"/>
    <property type="match status" value="1"/>
</dbReference>
<dbReference type="InterPro" id="IPR036038">
    <property type="entry name" value="Aminotransferase-like"/>
</dbReference>
<evidence type="ECO:0000313" key="7">
    <source>
        <dbReference type="Proteomes" id="UP000594468"/>
    </source>
</evidence>
<dbReference type="Proteomes" id="UP000594468">
    <property type="component" value="Chromosome"/>
</dbReference>
<dbReference type="GO" id="GO:0046394">
    <property type="term" value="P:carboxylic acid biosynthetic process"/>
    <property type="evidence" value="ECO:0007669"/>
    <property type="project" value="UniProtKB-ARBA"/>
</dbReference>
<dbReference type="FunFam" id="3.20.10.10:FF:000002">
    <property type="entry name" value="D-alanine aminotransferase"/>
    <property type="match status" value="1"/>
</dbReference>
<comment type="cofactor">
    <cofactor evidence="1 5">
        <name>pyridoxal 5'-phosphate</name>
        <dbReference type="ChEBI" id="CHEBI:597326"/>
    </cofactor>
</comment>
<organism evidence="6 7">
    <name type="scientific">Phototrophicus methaneseepsis</name>
    <dbReference type="NCBI Taxonomy" id="2710758"/>
    <lineage>
        <taxon>Bacteria</taxon>
        <taxon>Bacillati</taxon>
        <taxon>Chloroflexota</taxon>
        <taxon>Candidatus Thermofontia</taxon>
        <taxon>Phototrophicales</taxon>
        <taxon>Phototrophicaceae</taxon>
        <taxon>Phototrophicus</taxon>
    </lineage>
</organism>
<dbReference type="Gene3D" id="3.20.10.10">
    <property type="entry name" value="D-amino Acid Aminotransferase, subunit A, domain 2"/>
    <property type="match status" value="1"/>
</dbReference>
<proteinExistence type="inferred from homology"/>
<reference evidence="6 7" key="1">
    <citation type="submission" date="2020-02" db="EMBL/GenBank/DDBJ databases">
        <authorList>
            <person name="Zheng R.K."/>
            <person name="Sun C.M."/>
        </authorList>
    </citation>
    <scope>NUCLEOTIDE SEQUENCE [LARGE SCALE GENOMIC DNA]</scope>
    <source>
        <strain evidence="7">rifampicinis</strain>
    </source>
</reference>
<dbReference type="GO" id="GO:0005829">
    <property type="term" value="C:cytosol"/>
    <property type="evidence" value="ECO:0007669"/>
    <property type="project" value="TreeGrafter"/>
</dbReference>